<dbReference type="SUPFAM" id="SSF52833">
    <property type="entry name" value="Thioredoxin-like"/>
    <property type="match status" value="1"/>
</dbReference>
<evidence type="ECO:0000313" key="1">
    <source>
        <dbReference type="EMBL" id="WKK84978.2"/>
    </source>
</evidence>
<dbReference type="Pfam" id="PF14595">
    <property type="entry name" value="Thioredoxin_9"/>
    <property type="match status" value="1"/>
</dbReference>
<dbReference type="InterPro" id="IPR036249">
    <property type="entry name" value="Thioredoxin-like_sf"/>
</dbReference>
<dbReference type="CDD" id="cd02947">
    <property type="entry name" value="TRX_family"/>
    <property type="match status" value="1"/>
</dbReference>
<organism evidence="1 2">
    <name type="scientific">Marivirga arenosa</name>
    <dbReference type="NCBI Taxonomy" id="3059076"/>
    <lineage>
        <taxon>Bacteria</taxon>
        <taxon>Pseudomonadati</taxon>
        <taxon>Bacteroidota</taxon>
        <taxon>Cytophagia</taxon>
        <taxon>Cytophagales</taxon>
        <taxon>Marivirgaceae</taxon>
        <taxon>Marivirga</taxon>
    </lineage>
</organism>
<proteinExistence type="predicted"/>
<dbReference type="Proteomes" id="UP001244443">
    <property type="component" value="Chromosome"/>
</dbReference>
<evidence type="ECO:0000313" key="2">
    <source>
        <dbReference type="Proteomes" id="UP001244443"/>
    </source>
</evidence>
<dbReference type="Gene3D" id="3.40.30.10">
    <property type="entry name" value="Glutaredoxin"/>
    <property type="match status" value="1"/>
</dbReference>
<accession>A0AA49GES8</accession>
<name>A0AA49GES8_9BACT</name>
<keyword evidence="2" id="KW-1185">Reference proteome</keyword>
<sequence length="201" mass="23444">MTETIQEEKEKVFSQALNYTEYRALIKSLLADNKTTGANHSDAMIGYTLMNDKRMDRLDKTLSLADEIIQKVKKLDRMNWLVITEAWCGDAAQNIPLIAKLADLNDNIDLRFIMRDENPQIMDQYLTNGSRSIPIIVFMDQHYRDLSTWGPRPQPVQNMIMDAKNNHDTEQAKVIEKLHKWYAVDKCKTLMEEYNNIINNF</sequence>
<gene>
    <name evidence="1" type="ORF">QYS48_23515</name>
</gene>
<protein>
    <submittedName>
        <fullName evidence="1">Thioredoxin family protein</fullName>
    </submittedName>
</protein>
<dbReference type="AlphaFoldDB" id="A0AA49GES8"/>
<dbReference type="EMBL" id="CP129970">
    <property type="protein sequence ID" value="WKK84978.2"/>
    <property type="molecule type" value="Genomic_DNA"/>
</dbReference>
<reference evidence="1" key="1">
    <citation type="submission" date="2023-08" db="EMBL/GenBank/DDBJ databases">
        <title>Comparative genomics and taxonomic characterization of three novel marine species of genus Marivirga.</title>
        <authorList>
            <person name="Muhammad N."/>
            <person name="Kim S.-G."/>
        </authorList>
    </citation>
    <scope>NUCLEOTIDE SEQUENCE [LARGE SCALE GENOMIC DNA]</scope>
    <source>
        <strain evidence="1">ABR2-2</strain>
    </source>
</reference>
<dbReference type="RefSeq" id="WP_308356278.1">
    <property type="nucleotide sequence ID" value="NZ_CP129970.2"/>
</dbReference>